<keyword evidence="1" id="KW-1133">Transmembrane helix</keyword>
<proteinExistence type="predicted"/>
<evidence type="ECO:0000256" key="1">
    <source>
        <dbReference type="SAM" id="Phobius"/>
    </source>
</evidence>
<accession>W6TVY2</accession>
<evidence type="ECO:0000313" key="3">
    <source>
        <dbReference type="Proteomes" id="UP000019148"/>
    </source>
</evidence>
<keyword evidence="1" id="KW-0812">Transmembrane</keyword>
<protein>
    <submittedName>
        <fullName evidence="2">Uncharacterized protein</fullName>
    </submittedName>
</protein>
<dbReference type="AlphaFoldDB" id="W6TVY2"/>
<comment type="caution">
    <text evidence="2">The sequence shown here is derived from an EMBL/GenBank/DDBJ whole genome shotgun (WGS) entry which is preliminary data.</text>
</comment>
<keyword evidence="1" id="KW-0472">Membrane</keyword>
<sequence length="63" mass="7745">MENKKINKMKKKILRFKLLVSFFPIDSNKDMFFIIIIYSLCIYLYFFVLIFMNCYLSINLLFI</sequence>
<name>W6TVY2_9SPIR</name>
<reference evidence="2 3" key="1">
    <citation type="submission" date="2013-12" db="EMBL/GenBank/DDBJ databases">
        <title>Comparative genomics of relapsing fever spirochetes.</title>
        <authorList>
            <person name="Schwan T.G."/>
            <person name="Raffel S.J."/>
            <person name="Porcella S.F."/>
        </authorList>
    </citation>
    <scope>NUCLEOTIDE SEQUENCE [LARGE SCALE GENOMIC DNA]</scope>
    <source>
        <strain evidence="2 3">CR2A</strain>
    </source>
</reference>
<evidence type="ECO:0000313" key="2">
    <source>
        <dbReference type="EMBL" id="ETZ17221.1"/>
    </source>
</evidence>
<gene>
    <name evidence="2" type="ORF">BDCR2A_01852</name>
</gene>
<organism evidence="2 3">
    <name type="scientific">Borrelia duttonii CR2A</name>
    <dbReference type="NCBI Taxonomy" id="1432657"/>
    <lineage>
        <taxon>Bacteria</taxon>
        <taxon>Pseudomonadati</taxon>
        <taxon>Spirochaetota</taxon>
        <taxon>Spirochaetia</taxon>
        <taxon>Spirochaetales</taxon>
        <taxon>Borreliaceae</taxon>
        <taxon>Borrelia</taxon>
    </lineage>
</organism>
<feature type="transmembrane region" description="Helical" evidence="1">
    <location>
        <begin position="32"/>
        <end position="58"/>
    </location>
</feature>
<dbReference type="EMBL" id="AZIT01000082">
    <property type="protein sequence ID" value="ETZ17221.1"/>
    <property type="molecule type" value="Genomic_DNA"/>
</dbReference>
<dbReference type="Proteomes" id="UP000019148">
    <property type="component" value="Unassembled WGS sequence"/>
</dbReference>